<feature type="compositionally biased region" description="Acidic residues" evidence="1">
    <location>
        <begin position="530"/>
        <end position="539"/>
    </location>
</feature>
<evidence type="ECO:0000313" key="2">
    <source>
        <dbReference type="EMBL" id="DAE32953.1"/>
    </source>
</evidence>
<sequence length="558" mass="63215">MRISDKFQKQYWRRRINPDAVDKHTPVGAQYYQQSAMSFDDGCYMLLTQEDFCRENDPLAHDINSKYMSLRPIYEVRKKLDDEGNAALDEEGKPINEWHIVDFEPVETVRFGLQKRINTSKAAFMAGNGFWVCHEDKDHELGEKLNSWKDSAGLDTAWQELVKSCYLTGDGAIYQYVHNGQLRYEVFSYLKGDILFPDYDENRNPVLTRLYTLRGRRAVDIFTTERVQTWIEGDKESDKDASWFMRFSGWFAKGLKWDSAKTSEDGWRCLADNPTQTPVGINPCTYFRVPDIPSGIANQEIGTLEKACSFVADGVRANSQAPLFVKATDIDNLPRTDSTGKVIGVKGAVEELKAADAKFLTPPNLSDIATIDIANKQRSIRESTMSVDISPEIFRAADPSSAAIKLLFTDTIIWCKNEFVHLYPSLVSLIDVFKALVAKIEGNSKIATMRTSCGCDFWIPQNDSEVLRRELDMVAYRLKSRKSAMSDAGNSHVEDYEQIIKEWKEELDIKARIPAVAKAEVQEKYGEPQETIEVEEDDDNGTKPKIDNSANGKSITEG</sequence>
<protein>
    <submittedName>
        <fullName evidence="2">Portal protein</fullName>
    </submittedName>
</protein>
<organism evidence="2">
    <name type="scientific">virus sp. ctoYX9</name>
    <dbReference type="NCBI Taxonomy" id="2825822"/>
    <lineage>
        <taxon>Viruses</taxon>
    </lineage>
</organism>
<feature type="region of interest" description="Disordered" evidence="1">
    <location>
        <begin position="520"/>
        <end position="558"/>
    </location>
</feature>
<reference evidence="2" key="1">
    <citation type="journal article" date="2021" name="Proc. Natl. Acad. Sci. U.S.A.">
        <title>A Catalog of Tens of Thousands of Viruses from Human Metagenomes Reveals Hidden Associations with Chronic Diseases.</title>
        <authorList>
            <person name="Tisza M.J."/>
            <person name="Buck C.B."/>
        </authorList>
    </citation>
    <scope>NUCLEOTIDE SEQUENCE</scope>
    <source>
        <strain evidence="2">CtoYX9</strain>
    </source>
</reference>
<dbReference type="EMBL" id="BK059131">
    <property type="protein sequence ID" value="DAE32953.1"/>
    <property type="molecule type" value="Genomic_DNA"/>
</dbReference>
<accession>A0A8S5RPA0</accession>
<name>A0A8S5RPA0_9VIRU</name>
<feature type="compositionally biased region" description="Polar residues" evidence="1">
    <location>
        <begin position="548"/>
        <end position="558"/>
    </location>
</feature>
<proteinExistence type="predicted"/>
<evidence type="ECO:0000256" key="1">
    <source>
        <dbReference type="SAM" id="MobiDB-lite"/>
    </source>
</evidence>